<evidence type="ECO:0000313" key="2">
    <source>
        <dbReference type="Proteomes" id="UP000284706"/>
    </source>
</evidence>
<evidence type="ECO:0008006" key="3">
    <source>
        <dbReference type="Google" id="ProtNLM"/>
    </source>
</evidence>
<gene>
    <name evidence="1" type="ORF">CVT26_004349</name>
</gene>
<organism evidence="1 2">
    <name type="scientific">Gymnopilus dilepis</name>
    <dbReference type="NCBI Taxonomy" id="231916"/>
    <lineage>
        <taxon>Eukaryota</taxon>
        <taxon>Fungi</taxon>
        <taxon>Dikarya</taxon>
        <taxon>Basidiomycota</taxon>
        <taxon>Agaricomycotina</taxon>
        <taxon>Agaricomycetes</taxon>
        <taxon>Agaricomycetidae</taxon>
        <taxon>Agaricales</taxon>
        <taxon>Agaricineae</taxon>
        <taxon>Hymenogastraceae</taxon>
        <taxon>Gymnopilus</taxon>
    </lineage>
</organism>
<reference evidence="1 2" key="1">
    <citation type="journal article" date="2018" name="Evol. Lett.">
        <title>Horizontal gene cluster transfer increased hallucinogenic mushroom diversity.</title>
        <authorList>
            <person name="Reynolds H.T."/>
            <person name="Vijayakumar V."/>
            <person name="Gluck-Thaler E."/>
            <person name="Korotkin H.B."/>
            <person name="Matheny P.B."/>
            <person name="Slot J.C."/>
        </authorList>
    </citation>
    <scope>NUCLEOTIDE SEQUENCE [LARGE SCALE GENOMIC DNA]</scope>
    <source>
        <strain evidence="1 2">SRW20</strain>
    </source>
</reference>
<dbReference type="InterPro" id="IPR032675">
    <property type="entry name" value="LRR_dom_sf"/>
</dbReference>
<evidence type="ECO:0000313" key="1">
    <source>
        <dbReference type="EMBL" id="PPQ72642.1"/>
    </source>
</evidence>
<keyword evidence="2" id="KW-1185">Reference proteome</keyword>
<accession>A0A409W2B8</accession>
<protein>
    <recommendedName>
        <fullName evidence="3">F-box domain-containing protein</fullName>
    </recommendedName>
</protein>
<dbReference type="EMBL" id="NHYE01005447">
    <property type="protein sequence ID" value="PPQ72642.1"/>
    <property type="molecule type" value="Genomic_DNA"/>
</dbReference>
<dbReference type="Proteomes" id="UP000284706">
    <property type="component" value="Unassembled WGS sequence"/>
</dbReference>
<name>A0A409W2B8_9AGAR</name>
<dbReference type="OrthoDB" id="2900663at2759"/>
<sequence length="268" mass="30973">MLPLVLVAKRVREWIEPFLYETLVYSNKFHSYPPIIDGEKWRPSGRLPLFEKATGYAKKVLIEGVTASSAIDIVGNSPNIEVLGIWALPSMFQDCRPLLPLIQSLPTLTRLSTSPRDLFRVRGVPFVFRHEPFDKLTHLEILCMEEGVCNWDTWAELALLPKLTHLAIDYSNITFVTDALMHLPKLKLLVCFYEDRQEVLHRAALRGEEGIRHPRHPNTGIMMDNRVVQIPEVHDWIEDWERGVHGQEDFWKRAEAIQACRSAECRLQ</sequence>
<dbReference type="SUPFAM" id="SSF52047">
    <property type="entry name" value="RNI-like"/>
    <property type="match status" value="1"/>
</dbReference>
<dbReference type="AlphaFoldDB" id="A0A409W2B8"/>
<comment type="caution">
    <text evidence="1">The sequence shown here is derived from an EMBL/GenBank/DDBJ whole genome shotgun (WGS) entry which is preliminary data.</text>
</comment>
<dbReference type="Gene3D" id="3.80.10.10">
    <property type="entry name" value="Ribonuclease Inhibitor"/>
    <property type="match status" value="1"/>
</dbReference>
<dbReference type="InParanoid" id="A0A409W2B8"/>
<proteinExistence type="predicted"/>